<dbReference type="GeneID" id="106544554"/>
<reference evidence="13" key="1">
    <citation type="submission" date="2025-08" db="UniProtKB">
        <authorList>
            <consortium name="RefSeq"/>
        </authorList>
    </citation>
    <scope>IDENTIFICATION</scope>
    <source>
        <tissue evidence="13">Skeletal muscle</tissue>
    </source>
</reference>
<keyword evidence="8" id="KW-0072">Autophagy</keyword>
<dbReference type="Pfam" id="PF02759">
    <property type="entry name" value="RUN"/>
    <property type="match status" value="1"/>
</dbReference>
<accession>A0A6I9XRD8</accession>
<dbReference type="InterPro" id="IPR004012">
    <property type="entry name" value="Run_dom"/>
</dbReference>
<feature type="compositionally biased region" description="Polar residues" evidence="10">
    <location>
        <begin position="12"/>
        <end position="58"/>
    </location>
</feature>
<name>A0A6I9XRD8_9SAUR</name>
<comment type="subcellular location">
    <subcellularLocation>
        <location evidence="1">Late endosome</location>
    </subcellularLocation>
</comment>
<organism evidence="12 13">
    <name type="scientific">Thamnophis sirtalis</name>
    <dbReference type="NCBI Taxonomy" id="35019"/>
    <lineage>
        <taxon>Eukaryota</taxon>
        <taxon>Metazoa</taxon>
        <taxon>Chordata</taxon>
        <taxon>Craniata</taxon>
        <taxon>Vertebrata</taxon>
        <taxon>Euteleostomi</taxon>
        <taxon>Lepidosauria</taxon>
        <taxon>Squamata</taxon>
        <taxon>Bifurcata</taxon>
        <taxon>Unidentata</taxon>
        <taxon>Episquamata</taxon>
        <taxon>Toxicofera</taxon>
        <taxon>Serpentes</taxon>
        <taxon>Colubroidea</taxon>
        <taxon>Colubridae</taxon>
        <taxon>Natricinae</taxon>
        <taxon>Thamnophis</taxon>
    </lineage>
</organism>
<dbReference type="InterPro" id="IPR010998">
    <property type="entry name" value="Integrase_recombinase_N"/>
</dbReference>
<keyword evidence="2" id="KW-0597">Phosphoprotein</keyword>
<evidence type="ECO:0000256" key="8">
    <source>
        <dbReference type="ARBA" id="ARBA00023006"/>
    </source>
</evidence>
<dbReference type="GO" id="GO:0005770">
    <property type="term" value="C:late endosome"/>
    <property type="evidence" value="ECO:0007669"/>
    <property type="project" value="UniProtKB-SubCell"/>
</dbReference>
<keyword evidence="7" id="KW-0862">Zinc</keyword>
<evidence type="ECO:0000313" key="12">
    <source>
        <dbReference type="Proteomes" id="UP000504617"/>
    </source>
</evidence>
<keyword evidence="9" id="KW-0238">DNA-binding</keyword>
<keyword evidence="12" id="KW-1185">Reference proteome</keyword>
<evidence type="ECO:0000256" key="1">
    <source>
        <dbReference type="ARBA" id="ARBA00004603"/>
    </source>
</evidence>
<feature type="region of interest" description="Disordered" evidence="10">
    <location>
        <begin position="1"/>
        <end position="129"/>
    </location>
</feature>
<sequence length="908" mass="99894">MPPIQVGADHQTIPTLGNNDFMPESSSLGSSPCQGTAMVSSPNAKIQNQQLPQMSASPTEGDPISGLVEDQGDRGGQASGGESRSSPGGAILAQEVLVRRPCQPLRSETVENSSGPNIPQPRGHQPPRSPVAKISRLALEGDLLRKQNISDKVICTIQVSRRPSTTRIYDATWAAFSSWCKDRGIVDFSASVPHTLDFLQEGLDKVLAPSTLRRQVVALSTILARSCSRSLRQYPQIKSFLKGAANISPPTVHRYLSWDLPFVLRALTGPPFEPLRTSSLRHLTIKTAFLVAITSTCRLIKKQLVNSIKALQKHYVTSDALVTSDDEDANTLCCVLEAVFVHGLNTKHIKAEVGAKGKKHGGRLPQPVFWTLLKSITHRNIISELENLVFINTDVGRCRAWLRLALNDGLMECYLKLLLHEKSQLSEYYHSPALLLDPEEVEFLLSYLQGLSSLAFDLSYKSAVLNEWTITPLSLSGLCPAWELLDPLVGLESQRKETLGFLSQSSGSDEIEAHPAILPVPKSQQADKLTASNLSISTTGSSQLSSSLDSDILLPANLTSTTSPAREKEPISNDSEFDMTAATADLDQDQDLQEVLAEFTRTQRKLESVGVHEANIVSRSSPPECPGPATSFCTAHLPRTVMAEASVDIMLTELMTNSQLPNLPKSGESVSSTSVQQTSMLATIIVTKEPVDVAQIHCNIKGGTKTWASEVNGSDGSLPGTDQLLSPVSPVVSPMILHFLSFPGCSRQIGFFFMKPKLCSFTGLYYCDNCHQDEESVIPSRLIHNWDLSRYPICCQALKFLAKRVQNQPLIDLKLVNETLYDHVEQMKQIYQNREQLKLLGDYLVLCRSGALKEISKRLDHWHYLLECPHKYSVADLRQVGDLEKRKCFNLEAGGNSVQENNTHFFTP</sequence>
<dbReference type="SUPFAM" id="SSF47823">
    <property type="entry name" value="lambda integrase-like, N-terminal domain"/>
    <property type="match status" value="1"/>
</dbReference>
<evidence type="ECO:0000313" key="13">
    <source>
        <dbReference type="RefSeq" id="XP_013916326.1"/>
    </source>
</evidence>
<protein>
    <submittedName>
        <fullName evidence="13">LOW QUALITY PROTEIN: uncharacterized protein LOC106544554</fullName>
    </submittedName>
</protein>
<evidence type="ECO:0000256" key="3">
    <source>
        <dbReference type="ARBA" id="ARBA00022723"/>
    </source>
</evidence>
<dbReference type="InterPro" id="IPR051366">
    <property type="entry name" value="DEF8"/>
</dbReference>
<dbReference type="InterPro" id="IPR025258">
    <property type="entry name" value="RH_dom"/>
</dbReference>
<dbReference type="CDD" id="cd17679">
    <property type="entry name" value="RUN_PLEKHM1"/>
    <property type="match status" value="1"/>
</dbReference>
<keyword evidence="5" id="KW-0967">Endosome</keyword>
<dbReference type="PANTHER" id="PTHR12326">
    <property type="entry name" value="PLECKSTRIN HOMOLOGY DOMAIN CONTAINING PROTEIN"/>
    <property type="match status" value="1"/>
</dbReference>
<dbReference type="GO" id="GO:0003677">
    <property type="term" value="F:DNA binding"/>
    <property type="evidence" value="ECO:0007669"/>
    <property type="project" value="UniProtKB-KW"/>
</dbReference>
<dbReference type="Gene3D" id="1.20.58.900">
    <property type="match status" value="1"/>
</dbReference>
<gene>
    <name evidence="13" type="primary">LOC106544554</name>
</gene>
<evidence type="ECO:0000256" key="9">
    <source>
        <dbReference type="ARBA" id="ARBA00023125"/>
    </source>
</evidence>
<dbReference type="Proteomes" id="UP000504617">
    <property type="component" value="Unplaced"/>
</dbReference>
<keyword evidence="3" id="KW-0479">Metal-binding</keyword>
<evidence type="ECO:0000256" key="5">
    <source>
        <dbReference type="ARBA" id="ARBA00022753"/>
    </source>
</evidence>
<dbReference type="InterPro" id="IPR047326">
    <property type="entry name" value="RUN_PLEKHM1"/>
</dbReference>
<dbReference type="SUPFAM" id="SSF140741">
    <property type="entry name" value="RUN domain-like"/>
    <property type="match status" value="1"/>
</dbReference>
<dbReference type="PANTHER" id="PTHR12326:SF5">
    <property type="entry name" value="PLECKSTRIN HOMOLOGY DOMAIN-CONTAINING FAMILY M MEMBER 1"/>
    <property type="match status" value="1"/>
</dbReference>
<dbReference type="SMART" id="SM01175">
    <property type="entry name" value="DUF4206"/>
    <property type="match status" value="1"/>
</dbReference>
<evidence type="ECO:0000256" key="6">
    <source>
        <dbReference type="ARBA" id="ARBA00022771"/>
    </source>
</evidence>
<dbReference type="InterPro" id="IPR037213">
    <property type="entry name" value="Run_dom_sf"/>
</dbReference>
<evidence type="ECO:0000256" key="7">
    <source>
        <dbReference type="ARBA" id="ARBA00022833"/>
    </source>
</evidence>
<feature type="domain" description="RUN" evidence="11">
    <location>
        <begin position="323"/>
        <end position="463"/>
    </location>
</feature>
<evidence type="ECO:0000256" key="4">
    <source>
        <dbReference type="ARBA" id="ARBA00022737"/>
    </source>
</evidence>
<evidence type="ECO:0000259" key="11">
    <source>
        <dbReference type="PROSITE" id="PS50826"/>
    </source>
</evidence>
<dbReference type="SMART" id="SM00593">
    <property type="entry name" value="RUN"/>
    <property type="match status" value="1"/>
</dbReference>
<evidence type="ECO:0000256" key="2">
    <source>
        <dbReference type="ARBA" id="ARBA00022553"/>
    </source>
</evidence>
<dbReference type="KEGG" id="tsr:106544554"/>
<keyword evidence="6" id="KW-0863">Zinc-finger</keyword>
<dbReference type="OrthoDB" id="62364at2759"/>
<dbReference type="PROSITE" id="PS50826">
    <property type="entry name" value="RUN"/>
    <property type="match status" value="1"/>
</dbReference>
<dbReference type="GO" id="GO:0006914">
    <property type="term" value="P:autophagy"/>
    <property type="evidence" value="ECO:0007669"/>
    <property type="project" value="UniProtKB-KW"/>
</dbReference>
<dbReference type="RefSeq" id="XP_013916326.1">
    <property type="nucleotide sequence ID" value="XM_014060851.1"/>
</dbReference>
<proteinExistence type="predicted"/>
<evidence type="ECO:0000256" key="10">
    <source>
        <dbReference type="SAM" id="MobiDB-lite"/>
    </source>
</evidence>
<dbReference type="Pfam" id="PF13901">
    <property type="entry name" value="RH_dom"/>
    <property type="match status" value="1"/>
</dbReference>
<dbReference type="AlphaFoldDB" id="A0A6I9XRD8"/>
<keyword evidence="4" id="KW-0677">Repeat</keyword>
<dbReference type="GO" id="GO:0008270">
    <property type="term" value="F:zinc ion binding"/>
    <property type="evidence" value="ECO:0007669"/>
    <property type="project" value="UniProtKB-KW"/>
</dbReference>
<dbReference type="Gene3D" id="1.10.150.130">
    <property type="match status" value="1"/>
</dbReference>